<dbReference type="GO" id="GO:0007508">
    <property type="term" value="P:larval heart development"/>
    <property type="evidence" value="ECO:0007669"/>
    <property type="project" value="TreeGrafter"/>
</dbReference>
<gene>
    <name evidence="1" type="ORF">MEDL_27342</name>
</gene>
<dbReference type="OrthoDB" id="6157682at2759"/>
<dbReference type="EMBL" id="CAJPWZ010001353">
    <property type="protein sequence ID" value="CAG2213423.1"/>
    <property type="molecule type" value="Genomic_DNA"/>
</dbReference>
<comment type="caution">
    <text evidence="1">The sequence shown here is derived from an EMBL/GenBank/DDBJ whole genome shotgun (WGS) entry which is preliminary data.</text>
</comment>
<accession>A0A8S3S340</accession>
<dbReference type="AlphaFoldDB" id="A0A8S3S340"/>
<dbReference type="Proteomes" id="UP000683360">
    <property type="component" value="Unassembled WGS sequence"/>
</dbReference>
<sequence>MSIENHLYPVKADSKRNEESLHLKQQLYTVDMHLELDNKHVSLHQLLKMQQVISTHLTGTGKPNTEHVNIHHKFTDILDDHGLAQLVEEPTKDQTCILDLILTNYPESFSRTEIILGISDHDIEYTEVNKIPTKIHQKPREVPLYKKAKWENIENDLKKYKLRLFHYL</sequence>
<proteinExistence type="predicted"/>
<reference evidence="1" key="1">
    <citation type="submission" date="2021-03" db="EMBL/GenBank/DDBJ databases">
        <authorList>
            <person name="Bekaert M."/>
        </authorList>
    </citation>
    <scope>NUCLEOTIDE SEQUENCE</scope>
</reference>
<evidence type="ECO:0000313" key="2">
    <source>
        <dbReference type="Proteomes" id="UP000683360"/>
    </source>
</evidence>
<dbReference type="PANTHER" id="PTHR33395:SF22">
    <property type="entry name" value="REVERSE TRANSCRIPTASE DOMAIN-CONTAINING PROTEIN"/>
    <property type="match status" value="1"/>
</dbReference>
<protein>
    <submittedName>
        <fullName evidence="1">Uncharacterized protein</fullName>
    </submittedName>
</protein>
<keyword evidence="2" id="KW-1185">Reference proteome</keyword>
<organism evidence="1 2">
    <name type="scientific">Mytilus edulis</name>
    <name type="common">Blue mussel</name>
    <dbReference type="NCBI Taxonomy" id="6550"/>
    <lineage>
        <taxon>Eukaryota</taxon>
        <taxon>Metazoa</taxon>
        <taxon>Spiralia</taxon>
        <taxon>Lophotrochozoa</taxon>
        <taxon>Mollusca</taxon>
        <taxon>Bivalvia</taxon>
        <taxon>Autobranchia</taxon>
        <taxon>Pteriomorphia</taxon>
        <taxon>Mytilida</taxon>
        <taxon>Mytiloidea</taxon>
        <taxon>Mytilidae</taxon>
        <taxon>Mytilinae</taxon>
        <taxon>Mytilus</taxon>
    </lineage>
</organism>
<dbReference type="PANTHER" id="PTHR33395">
    <property type="entry name" value="TRANSCRIPTASE, PUTATIVE-RELATED-RELATED"/>
    <property type="match status" value="1"/>
</dbReference>
<evidence type="ECO:0000313" key="1">
    <source>
        <dbReference type="EMBL" id="CAG2213423.1"/>
    </source>
</evidence>
<dbReference type="GO" id="GO:0031012">
    <property type="term" value="C:extracellular matrix"/>
    <property type="evidence" value="ECO:0007669"/>
    <property type="project" value="TreeGrafter"/>
</dbReference>
<dbReference type="GO" id="GO:0061343">
    <property type="term" value="P:cell adhesion involved in heart morphogenesis"/>
    <property type="evidence" value="ECO:0007669"/>
    <property type="project" value="TreeGrafter"/>
</dbReference>
<name>A0A8S3S340_MYTED</name>